<comment type="similarity">
    <text evidence="6 9">Belongs to the steroid 5-alpha reductase family. Polyprenal reductase subfamily.</text>
</comment>
<comment type="subcellular location">
    <subcellularLocation>
        <location evidence="1">Endomembrane system</location>
        <topology evidence="1">Multi-pass membrane protein</topology>
    </subcellularLocation>
    <subcellularLocation>
        <location evidence="9">Endoplasmic reticulum membrane</location>
    </subcellularLocation>
</comment>
<keyword evidence="9" id="KW-0521">NADP</keyword>
<evidence type="ECO:0000256" key="6">
    <source>
        <dbReference type="ARBA" id="ARBA00046320"/>
    </source>
</evidence>
<keyword evidence="9" id="KW-0560">Oxidoreductase</keyword>
<dbReference type="PROSITE" id="PS50244">
    <property type="entry name" value="S5A_REDUCTASE"/>
    <property type="match status" value="1"/>
</dbReference>
<keyword evidence="4 9" id="KW-1133">Transmembrane helix</keyword>
<keyword evidence="12" id="KW-1185">Reference proteome</keyword>
<dbReference type="GO" id="GO:0102389">
    <property type="term" value="F:polyprenol reductase activity"/>
    <property type="evidence" value="ECO:0007669"/>
    <property type="project" value="UniProtKB-UniRule"/>
</dbReference>
<dbReference type="InterPro" id="IPR039698">
    <property type="entry name" value="Dfg10/SRD5A3"/>
</dbReference>
<dbReference type="Proteomes" id="UP001152799">
    <property type="component" value="Chromosome 11"/>
</dbReference>
<dbReference type="InterPro" id="IPR001104">
    <property type="entry name" value="3-oxo-5_a-steroid_4-DH_C"/>
</dbReference>
<keyword evidence="3 9" id="KW-0812">Transmembrane</keyword>
<name>A0A9N9QFC7_9CUCU</name>
<evidence type="ECO:0000256" key="3">
    <source>
        <dbReference type="ARBA" id="ARBA00022692"/>
    </source>
</evidence>
<dbReference type="EMBL" id="OU892287">
    <property type="protein sequence ID" value="CAG9762402.1"/>
    <property type="molecule type" value="Genomic_DNA"/>
</dbReference>
<dbReference type="GO" id="GO:0006488">
    <property type="term" value="P:dolichol-linked oligosaccharide biosynthetic process"/>
    <property type="evidence" value="ECO:0007669"/>
    <property type="project" value="UniProtKB-UniRule"/>
</dbReference>
<dbReference type="GO" id="GO:0003865">
    <property type="term" value="F:3-oxo-5-alpha-steroid 4-dehydrogenase activity"/>
    <property type="evidence" value="ECO:0007669"/>
    <property type="project" value="TreeGrafter"/>
</dbReference>
<comment type="catalytic activity">
    <reaction evidence="8 9">
        <text>a di-trans,poly-cis-dolichal + NADP(+) = a di-trans,poly-cis-polyprenal + NADPH + H(+)</text>
        <dbReference type="Rhea" id="RHEA:80727"/>
        <dbReference type="Rhea" id="RHEA-COMP:19536"/>
        <dbReference type="Rhea" id="RHEA-COMP:19537"/>
        <dbReference type="ChEBI" id="CHEBI:15378"/>
        <dbReference type="ChEBI" id="CHEBI:57783"/>
        <dbReference type="ChEBI" id="CHEBI:58349"/>
        <dbReference type="ChEBI" id="CHEBI:231623"/>
        <dbReference type="ChEBI" id="CHEBI:231637"/>
        <dbReference type="EC" id="1.3.1.94"/>
    </reaction>
    <physiologicalReaction direction="right-to-left" evidence="8 9">
        <dbReference type="Rhea" id="RHEA:80729"/>
    </physiologicalReaction>
</comment>
<dbReference type="PANTHER" id="PTHR14624">
    <property type="entry name" value="DFG10 PROTEIN"/>
    <property type="match status" value="1"/>
</dbReference>
<evidence type="ECO:0000313" key="11">
    <source>
        <dbReference type="EMBL" id="CAG9762402.1"/>
    </source>
</evidence>
<keyword evidence="9" id="KW-0256">Endoplasmic reticulum</keyword>
<reference evidence="11" key="1">
    <citation type="submission" date="2022-01" db="EMBL/GenBank/DDBJ databases">
        <authorList>
            <person name="King R."/>
        </authorList>
    </citation>
    <scope>NUCLEOTIDE SEQUENCE</scope>
</reference>
<evidence type="ECO:0000256" key="4">
    <source>
        <dbReference type="ARBA" id="ARBA00022989"/>
    </source>
</evidence>
<keyword evidence="5 9" id="KW-0472">Membrane</keyword>
<evidence type="ECO:0000256" key="5">
    <source>
        <dbReference type="ARBA" id="ARBA00023136"/>
    </source>
</evidence>
<dbReference type="GO" id="GO:0160198">
    <property type="term" value="F:polyprenal reductase activity"/>
    <property type="evidence" value="ECO:0007669"/>
    <property type="project" value="UniProtKB-EC"/>
</dbReference>
<evidence type="ECO:0000256" key="8">
    <source>
        <dbReference type="ARBA" id="ARBA00049427"/>
    </source>
</evidence>
<feature type="domain" description="3-oxo-5-alpha-steroid 4-dehydrogenase C-terminal" evidence="10">
    <location>
        <begin position="188"/>
        <end position="303"/>
    </location>
</feature>
<feature type="transmembrane region" description="Helical" evidence="9">
    <location>
        <begin position="7"/>
        <end position="25"/>
    </location>
</feature>
<sequence>MNLIQILFCLMTAVMIIYSSIINLLESKLPHDLIQLFRYGKFSAVSKSNLIIEVPKSWFKHFYSVAFLEYSYLLWLVTMVYVCDMKVPDHVKYFLDFVCGKERYSYTFKHQVFIAVILMTLQVYRRFYDTHKVSVFGSRSKMNLSHYAVGHVHYPGTILAILCEAPLFTNAPAEFRDAPLNLLATSWSDIGAIIMFLFAWWHQFKCNKILADLRKNKKGEIVSSDYKLPKGDWFEYLTCPHQTTEILMYSSIMWILWNNVTWFFIFTWVLANQIETILLSHWWYKEKFEDFPSKRKALIPFVY</sequence>
<protein>
    <recommendedName>
        <fullName evidence="7 9">Polyprenal reductase</fullName>
        <ecNumber evidence="2 9">1.3.1.94</ecNumber>
    </recommendedName>
</protein>
<evidence type="ECO:0000256" key="2">
    <source>
        <dbReference type="ARBA" id="ARBA00012522"/>
    </source>
</evidence>
<dbReference type="AlphaFoldDB" id="A0A9N9QFC7"/>
<organism evidence="11 12">
    <name type="scientific">Ceutorhynchus assimilis</name>
    <name type="common">cabbage seed weevil</name>
    <dbReference type="NCBI Taxonomy" id="467358"/>
    <lineage>
        <taxon>Eukaryota</taxon>
        <taxon>Metazoa</taxon>
        <taxon>Ecdysozoa</taxon>
        <taxon>Arthropoda</taxon>
        <taxon>Hexapoda</taxon>
        <taxon>Insecta</taxon>
        <taxon>Pterygota</taxon>
        <taxon>Neoptera</taxon>
        <taxon>Endopterygota</taxon>
        <taxon>Coleoptera</taxon>
        <taxon>Polyphaga</taxon>
        <taxon>Cucujiformia</taxon>
        <taxon>Curculionidae</taxon>
        <taxon>Ceutorhynchinae</taxon>
        <taxon>Ceutorhynchus</taxon>
    </lineage>
</organism>
<evidence type="ECO:0000256" key="7">
    <source>
        <dbReference type="ARBA" id="ARBA00047186"/>
    </source>
</evidence>
<dbReference type="PANTHER" id="PTHR14624:SF0">
    <property type="entry name" value="POLYPRENOL REDUCTASE"/>
    <property type="match status" value="1"/>
</dbReference>
<accession>A0A9N9QFC7</accession>
<dbReference type="GO" id="GO:0005789">
    <property type="term" value="C:endoplasmic reticulum membrane"/>
    <property type="evidence" value="ECO:0007669"/>
    <property type="project" value="UniProtKB-SubCell"/>
</dbReference>
<evidence type="ECO:0000313" key="12">
    <source>
        <dbReference type="Proteomes" id="UP001152799"/>
    </source>
</evidence>
<dbReference type="GO" id="GO:0016095">
    <property type="term" value="P:polyprenol catabolic process"/>
    <property type="evidence" value="ECO:0007669"/>
    <property type="project" value="UniProtKB-UniRule"/>
</dbReference>
<feature type="transmembrane region" description="Helical" evidence="9">
    <location>
        <begin position="104"/>
        <end position="124"/>
    </location>
</feature>
<dbReference type="Pfam" id="PF02544">
    <property type="entry name" value="Steroid_dh"/>
    <property type="match status" value="1"/>
</dbReference>
<evidence type="ECO:0000259" key="10">
    <source>
        <dbReference type="Pfam" id="PF02544"/>
    </source>
</evidence>
<evidence type="ECO:0000256" key="9">
    <source>
        <dbReference type="RuleBase" id="RU367081"/>
    </source>
</evidence>
<gene>
    <name evidence="11" type="ORF">CEUTPL_LOCUS3082</name>
</gene>
<feature type="transmembrane region" description="Helical" evidence="9">
    <location>
        <begin position="62"/>
        <end position="83"/>
    </location>
</feature>
<evidence type="ECO:0000256" key="1">
    <source>
        <dbReference type="ARBA" id="ARBA00004127"/>
    </source>
</evidence>
<dbReference type="OrthoDB" id="5788137at2759"/>
<comment type="function">
    <text evidence="9">Plays a key role in early steps of protein N-linked glycosylation by being involved in the conversion of polyprenol into dolichol. Acts as a polyprenal reductase that mediates the reduction of polyprenal into dolichal in a NADP-dependent mechanism. Dolichols are required for the synthesis of dolichol-linked monosaccharides and the oligosaccharide precursor used for N-glycosylation.</text>
</comment>
<dbReference type="EC" id="1.3.1.94" evidence="2 9"/>
<proteinExistence type="inferred from homology"/>
<feature type="transmembrane region" description="Helical" evidence="9">
    <location>
        <begin position="180"/>
        <end position="201"/>
    </location>
</feature>
<comment type="pathway">
    <text evidence="9">Protein modification; protein glycosylation.</text>
</comment>
<feature type="transmembrane region" description="Helical" evidence="9">
    <location>
        <begin position="144"/>
        <end position="168"/>
    </location>
</feature>